<evidence type="ECO:0000313" key="2">
    <source>
        <dbReference type="Proteomes" id="UP000829398"/>
    </source>
</evidence>
<name>A0ACB8M365_CITSI</name>
<protein>
    <submittedName>
        <fullName evidence="1">Uncharacterized protein</fullName>
    </submittedName>
</protein>
<accession>A0ACB8M365</accession>
<proteinExistence type="predicted"/>
<dbReference type="Proteomes" id="UP000829398">
    <property type="component" value="Chromosome 3"/>
</dbReference>
<sequence length="1046" mass="117695">MQSTWSDDDSNDSIDEEDLVGGLVVHNDGNSDVSDIDINDKKAFHESYKMMFAKWEEVYNENVTLKTQVSNLLDDKAKLESEKLDHILSLGKSSSDHHGLGYQYGKDSNSQGVFVKDSSQTASPPIVKLPYLQKGKVVAHSSPAHQENVTFADGVKSQVLGKGILNVEGFPKLDNVLHVEDLKENLLSISQICDQNLFVNFDRNKCRILDVDGNCILEGHRSSDYCYKLTSSIVCHKTTLDDTELWHQKLGHLNYKLLTRIVKTGALKGVPMLKKKQLGICGSCQYGKQQRALHKAIQDKATSNVLQLLHMDLMRPMQVESLAGKRYAFVCVDDFSSIAFRVYNMRTQNIVESANVVIDNYQDFADYSIEEEITNLLETPNFVTTTHEVRVIEKGQSSEPPLKEKELVEEDTSKETLEIVKEKVSKLQAIMDLQDPIRKEPSSRVKKNRPSELILGTKWIFKNKTDEFGNIVRNKDRLVAQGYTQIEGVDFDETFAPVARIESIRLLFAVACLIGLKLFQMDVKSAFLNGILNEEAYVEQLKGFEDPHFPNHVFKLKKALYGLKQTPRVWYERLTKYLLENSYKRGGVDKTLFIKQLNPGILVVQIYVDDIMFGYTSSDYMQEFVSQMKREFEMSMVGELTYFLGLQVKQMENGIFVNQSKYAKSLVKMFGLDSAKHLRTPMSTNAKLTVDDSGFSVDPSIYRSMIGSLLYLTASRPDIYFSVGVCASLAGYSDAYGAGNADDRKSIIRGCFYLGNNLVSWHSKKQNSISLSTAEAEYIAAGSCCTQLLWMKQMLVDYGMVEDTLTVFCDNTSAINISKNLVQYSRTKHIDIRHHFIRDLDENKAMYLEYIDTEKQLADIFTKALDSKRFESLKKALVMTVYLDSYLVIRSQVYADTMLNIGESSHANSNPKRHLTLTPYLCSGCGRPHEIHILNDDEDFGPKFGQIPPEESMHSSDSDSMESDPSEDSFHSGPSSFDPRITTNAAIVHAAITDHQPPPHAPSRVVASGAPPSTLRDLPTFVVASVRSSPPSASFLLILPILRPPF</sequence>
<comment type="caution">
    <text evidence="1">The sequence shown here is derived from an EMBL/GenBank/DDBJ whole genome shotgun (WGS) entry which is preliminary data.</text>
</comment>
<organism evidence="1 2">
    <name type="scientific">Citrus sinensis</name>
    <name type="common">Sweet orange</name>
    <name type="synonym">Citrus aurantium var. sinensis</name>
    <dbReference type="NCBI Taxonomy" id="2711"/>
    <lineage>
        <taxon>Eukaryota</taxon>
        <taxon>Viridiplantae</taxon>
        <taxon>Streptophyta</taxon>
        <taxon>Embryophyta</taxon>
        <taxon>Tracheophyta</taxon>
        <taxon>Spermatophyta</taxon>
        <taxon>Magnoliopsida</taxon>
        <taxon>eudicotyledons</taxon>
        <taxon>Gunneridae</taxon>
        <taxon>Pentapetalae</taxon>
        <taxon>rosids</taxon>
        <taxon>malvids</taxon>
        <taxon>Sapindales</taxon>
        <taxon>Rutaceae</taxon>
        <taxon>Aurantioideae</taxon>
        <taxon>Citrus</taxon>
    </lineage>
</organism>
<evidence type="ECO:0000313" key="1">
    <source>
        <dbReference type="EMBL" id="KAH9780166.1"/>
    </source>
</evidence>
<gene>
    <name evidence="1" type="ORF">KPL71_007985</name>
</gene>
<keyword evidence="2" id="KW-1185">Reference proteome</keyword>
<reference evidence="2" key="1">
    <citation type="journal article" date="2023" name="Hortic. Res.">
        <title>A chromosome-level phased genome enabling allele-level studies in sweet orange: a case study on citrus Huanglongbing tolerance.</title>
        <authorList>
            <person name="Wu B."/>
            <person name="Yu Q."/>
            <person name="Deng Z."/>
            <person name="Duan Y."/>
            <person name="Luo F."/>
            <person name="Gmitter F. Jr."/>
        </authorList>
    </citation>
    <scope>NUCLEOTIDE SEQUENCE [LARGE SCALE GENOMIC DNA]</scope>
    <source>
        <strain evidence="2">cv. Valencia</strain>
    </source>
</reference>
<dbReference type="EMBL" id="CM039172">
    <property type="protein sequence ID" value="KAH9780166.1"/>
    <property type="molecule type" value="Genomic_DNA"/>
</dbReference>